<evidence type="ECO:0000313" key="3">
    <source>
        <dbReference type="Proteomes" id="UP000019482"/>
    </source>
</evidence>
<dbReference type="AlphaFoldDB" id="W6N4R2"/>
<keyword evidence="3" id="KW-1185">Reference proteome</keyword>
<accession>W6N4R2</accession>
<keyword evidence="1" id="KW-0812">Transmembrane</keyword>
<comment type="caution">
    <text evidence="2">The sequence shown here is derived from an EMBL/GenBank/DDBJ whole genome shotgun (WGS) entry which is preliminary data.</text>
</comment>
<sequence>MVVLVITSIMITYIKLSIVGLQKPGYFLMGDVLILIFGGLNSNFDIVKDFSLFAIWILPNILLIYLINSSIIDKLKKTTILILPRIKKKSDWIISCNITIWIIIIKYYLILFISSLIALFIKMGVNAFINTNISINNYNQLTIGINQYLIMTYIIILNVFTMICLISFINNIYNVFFNSNHAAIIGILICIITVITPQFEKINKLMLINQEMLLRHDLFKGGFEGFSLSFSILYLFIFLIINFILNILIIKKRDIDYI</sequence>
<evidence type="ECO:0000313" key="2">
    <source>
        <dbReference type="EMBL" id="CDL91186.1"/>
    </source>
</evidence>
<name>W6N4R2_CLOTY</name>
<proteinExistence type="predicted"/>
<feature type="transmembrane region" description="Helical" evidence="1">
    <location>
        <begin position="92"/>
        <end position="121"/>
    </location>
</feature>
<dbReference type="Proteomes" id="UP000019482">
    <property type="component" value="Unassembled WGS sequence"/>
</dbReference>
<feature type="transmembrane region" description="Helical" evidence="1">
    <location>
        <begin position="228"/>
        <end position="250"/>
    </location>
</feature>
<keyword evidence="1" id="KW-1133">Transmembrane helix</keyword>
<reference evidence="2 3" key="1">
    <citation type="journal article" date="2015" name="Genome Announc.">
        <title>Draft Genome Sequence of Clostridium tyrobutyricum Strain DIVETGP, Isolated from Cow's Milk for Grana Padano Production.</title>
        <authorList>
            <person name="Soggiu A."/>
            <person name="Piras C."/>
            <person name="Gaiarsa S."/>
            <person name="Sassera D."/>
            <person name="Roncada P."/>
            <person name="Bendixen E."/>
            <person name="Brasca M."/>
            <person name="Bonizzi L."/>
        </authorList>
    </citation>
    <scope>NUCLEOTIDE SEQUENCE [LARGE SCALE GENOMIC DNA]</scope>
    <source>
        <strain evidence="2 3">DIVETGP</strain>
    </source>
</reference>
<organism evidence="2 3">
    <name type="scientific">Clostridium tyrobutyricum DIVETGP</name>
    <dbReference type="NCBI Taxonomy" id="1408889"/>
    <lineage>
        <taxon>Bacteria</taxon>
        <taxon>Bacillati</taxon>
        <taxon>Bacillota</taxon>
        <taxon>Clostridia</taxon>
        <taxon>Eubacteriales</taxon>
        <taxon>Clostridiaceae</taxon>
        <taxon>Clostridium</taxon>
    </lineage>
</organism>
<gene>
    <name evidence="2" type="ORF">CTDIVETGP_1256</name>
</gene>
<keyword evidence="1" id="KW-0472">Membrane</keyword>
<evidence type="ECO:0000256" key="1">
    <source>
        <dbReference type="SAM" id="Phobius"/>
    </source>
</evidence>
<feature type="transmembrane region" description="Helical" evidence="1">
    <location>
        <begin position="148"/>
        <end position="169"/>
    </location>
</feature>
<protein>
    <submittedName>
        <fullName evidence="2">Uncharacterized protein</fullName>
    </submittedName>
</protein>
<feature type="transmembrane region" description="Helical" evidence="1">
    <location>
        <begin position="181"/>
        <end position="199"/>
    </location>
</feature>
<feature type="transmembrane region" description="Helical" evidence="1">
    <location>
        <begin position="50"/>
        <end position="71"/>
    </location>
</feature>
<dbReference type="EMBL" id="CBXI010000022">
    <property type="protein sequence ID" value="CDL91186.1"/>
    <property type="molecule type" value="Genomic_DNA"/>
</dbReference>